<feature type="transmembrane region" description="Helical" evidence="2">
    <location>
        <begin position="63"/>
        <end position="88"/>
    </location>
</feature>
<dbReference type="Pfam" id="PF02254">
    <property type="entry name" value="TrkA_N"/>
    <property type="match status" value="1"/>
</dbReference>
<dbReference type="SUPFAM" id="SSF116726">
    <property type="entry name" value="TrkA C-terminal domain-like"/>
    <property type="match status" value="1"/>
</dbReference>
<keyword evidence="2" id="KW-0812">Transmembrane</keyword>
<keyword evidence="5" id="KW-0813">Transport</keyword>
<dbReference type="GO" id="GO:0005886">
    <property type="term" value="C:plasma membrane"/>
    <property type="evidence" value="ECO:0007669"/>
    <property type="project" value="UniProtKB-SubCell"/>
</dbReference>
<dbReference type="SUPFAM" id="SSF51735">
    <property type="entry name" value="NAD(P)-binding Rossmann-fold domains"/>
    <property type="match status" value="1"/>
</dbReference>
<dbReference type="EMBL" id="DQZW01000293">
    <property type="protein sequence ID" value="HDL90488.1"/>
    <property type="molecule type" value="Genomic_DNA"/>
</dbReference>
<dbReference type="InterPro" id="IPR036721">
    <property type="entry name" value="RCK_C_sf"/>
</dbReference>
<dbReference type="PROSITE" id="PS51201">
    <property type="entry name" value="RCK_N"/>
    <property type="match status" value="1"/>
</dbReference>
<keyword evidence="2" id="KW-1133">Transmembrane helix</keyword>
<feature type="domain" description="RCK C-terminal" evidence="4">
    <location>
        <begin position="249"/>
        <end position="334"/>
    </location>
</feature>
<keyword evidence="5" id="KW-0407">Ion channel</keyword>
<evidence type="ECO:0000256" key="2">
    <source>
        <dbReference type="SAM" id="Phobius"/>
    </source>
</evidence>
<dbReference type="GO" id="GO:0008324">
    <property type="term" value="F:monoatomic cation transmembrane transporter activity"/>
    <property type="evidence" value="ECO:0007669"/>
    <property type="project" value="InterPro"/>
</dbReference>
<evidence type="ECO:0000259" key="4">
    <source>
        <dbReference type="PROSITE" id="PS51202"/>
    </source>
</evidence>
<organism evidence="5">
    <name type="scientific">Thermodesulforhabdus norvegica</name>
    <dbReference type="NCBI Taxonomy" id="39841"/>
    <lineage>
        <taxon>Bacteria</taxon>
        <taxon>Pseudomonadati</taxon>
        <taxon>Thermodesulfobacteriota</taxon>
        <taxon>Syntrophobacteria</taxon>
        <taxon>Syntrophobacterales</taxon>
        <taxon>Thermodesulforhabdaceae</taxon>
        <taxon>Thermodesulforhabdus</taxon>
    </lineage>
</organism>
<evidence type="ECO:0000259" key="3">
    <source>
        <dbReference type="PROSITE" id="PS51201"/>
    </source>
</evidence>
<dbReference type="InterPro" id="IPR050721">
    <property type="entry name" value="Trk_Ktr_HKT_K-transport"/>
</dbReference>
<comment type="caution">
    <text evidence="5">The sequence shown here is derived from an EMBL/GenBank/DDBJ whole genome shotgun (WGS) entry which is preliminary data.</text>
</comment>
<dbReference type="InterPro" id="IPR003148">
    <property type="entry name" value="RCK_N"/>
</dbReference>
<dbReference type="Proteomes" id="UP000886355">
    <property type="component" value="Unassembled WGS sequence"/>
</dbReference>
<protein>
    <submittedName>
        <fullName evidence="5">Potassium channel protein</fullName>
    </submittedName>
</protein>
<dbReference type="Gene3D" id="3.40.50.720">
    <property type="entry name" value="NAD(P)-binding Rossmann-like Domain"/>
    <property type="match status" value="1"/>
</dbReference>
<feature type="transmembrane region" description="Helical" evidence="2">
    <location>
        <begin position="12"/>
        <end position="30"/>
    </location>
</feature>
<dbReference type="Gene3D" id="1.10.287.70">
    <property type="match status" value="1"/>
</dbReference>
<dbReference type="SUPFAM" id="SSF81324">
    <property type="entry name" value="Voltage-gated potassium channels"/>
    <property type="match status" value="1"/>
</dbReference>
<reference evidence="5" key="1">
    <citation type="journal article" date="2020" name="mSystems">
        <title>Genome- and Community-Level Interaction Insights into Carbon Utilization and Element Cycling Functions of Hydrothermarchaeota in Hydrothermal Sediment.</title>
        <authorList>
            <person name="Zhou Z."/>
            <person name="Liu Y."/>
            <person name="Xu W."/>
            <person name="Pan J."/>
            <person name="Luo Z.H."/>
            <person name="Li M."/>
        </authorList>
    </citation>
    <scope>NUCLEOTIDE SEQUENCE [LARGE SCALE GENOMIC DNA]</scope>
    <source>
        <strain evidence="5">HyVt-19</strain>
    </source>
</reference>
<dbReference type="GO" id="GO:0006813">
    <property type="term" value="P:potassium ion transport"/>
    <property type="evidence" value="ECO:0007669"/>
    <property type="project" value="InterPro"/>
</dbReference>
<dbReference type="InterPro" id="IPR036291">
    <property type="entry name" value="NAD(P)-bd_dom_sf"/>
</dbReference>
<dbReference type="InterPro" id="IPR013099">
    <property type="entry name" value="K_chnl_dom"/>
</dbReference>
<dbReference type="Pfam" id="PF02080">
    <property type="entry name" value="TrkA_C"/>
    <property type="match status" value="1"/>
</dbReference>
<dbReference type="InterPro" id="IPR006037">
    <property type="entry name" value="RCK_C"/>
</dbReference>
<evidence type="ECO:0000256" key="1">
    <source>
        <dbReference type="ARBA" id="ARBA00004651"/>
    </source>
</evidence>
<sequence length="357" mass="39538">MRNLFKNRLISVSLLSLLIILFGTLGYVILEGYSFLDGLYMTVITLTTIGYGEVRPLGEMGRIFTILLIMTGLAFVLSQLAYLGEYIIDGRLLKIYRRHRVRKQLSKIENHYIICGYGQMGKIIVQELRSKNVPVVVVDNSEEEGVKLTENNIPHIIGDATEEDTLLSAGILKAKGLVAVVSKDTDNVFIVLTARDLNKDLFICARASTAGAEKRLLKAGADRVVSPYVSGAKRIASNILRPTVTDFIELALSGEGMELSMEEVRLLPEANLVGKDLIRSEIRNRYNLIIIAIKRADGTMVYNPVPHEVLQAGDTLIAIGPKDNLYRFVQDLSKDINPNHNICSCGHFTSKTKKSGT</sequence>
<dbReference type="AlphaFoldDB" id="A0A7C1AYY1"/>
<feature type="domain" description="RCK N-terminal" evidence="3">
    <location>
        <begin position="109"/>
        <end position="225"/>
    </location>
</feature>
<accession>A0A7C1AYY1</accession>
<dbReference type="PROSITE" id="PS51202">
    <property type="entry name" value="RCK_C"/>
    <property type="match status" value="1"/>
</dbReference>
<gene>
    <name evidence="5" type="ORF">ENG14_06250</name>
</gene>
<keyword evidence="5" id="KW-0406">Ion transport</keyword>
<proteinExistence type="predicted"/>
<dbReference type="PANTHER" id="PTHR43833:SF9">
    <property type="entry name" value="POTASSIUM CHANNEL PROTEIN YUGO-RELATED"/>
    <property type="match status" value="1"/>
</dbReference>
<dbReference type="Gene3D" id="3.30.70.1450">
    <property type="entry name" value="Regulator of K+ conductance, C-terminal domain"/>
    <property type="match status" value="1"/>
</dbReference>
<dbReference type="Pfam" id="PF07885">
    <property type="entry name" value="Ion_trans_2"/>
    <property type="match status" value="1"/>
</dbReference>
<dbReference type="PANTHER" id="PTHR43833">
    <property type="entry name" value="POTASSIUM CHANNEL PROTEIN 2-RELATED-RELATED"/>
    <property type="match status" value="1"/>
</dbReference>
<evidence type="ECO:0000313" key="5">
    <source>
        <dbReference type="EMBL" id="HDL90488.1"/>
    </source>
</evidence>
<keyword evidence="2" id="KW-0472">Membrane</keyword>
<name>A0A7C1AYY1_9BACT</name>
<comment type="subcellular location">
    <subcellularLocation>
        <location evidence="1">Cell membrane</location>
        <topology evidence="1">Multi-pass membrane protein</topology>
    </subcellularLocation>
</comment>